<gene>
    <name evidence="1" type="ORF">PEC302110_18520</name>
</gene>
<sequence>MLINGSVKANGMSTSIATAIAASREMAQSLPELTFASQRGQFAVWFRFNCGSVKTASHSGQR</sequence>
<dbReference type="AlphaFoldDB" id="A0AAN0KAI8"/>
<evidence type="ECO:0000313" key="2">
    <source>
        <dbReference type="Proteomes" id="UP001377830"/>
    </source>
</evidence>
<dbReference type="Proteomes" id="UP001377830">
    <property type="component" value="Chromosome"/>
</dbReference>
<dbReference type="EMBL" id="AP028908">
    <property type="protein sequence ID" value="BES84755.1"/>
    <property type="molecule type" value="Genomic_DNA"/>
</dbReference>
<keyword evidence="2" id="KW-1185">Reference proteome</keyword>
<dbReference type="KEGG" id="parl:PEC302110_18520"/>
<accession>A0AAN0KAI8</accession>
<evidence type="ECO:0000313" key="1">
    <source>
        <dbReference type="EMBL" id="BES84755.1"/>
    </source>
</evidence>
<proteinExistence type="predicted"/>
<reference evidence="2" key="1">
    <citation type="journal article" date="2024" name="Int. J. Syst. Evol. Microbiol.">
        <title>Pectobacterium araliae sp. nov., a pathogen causing bacterial soft rot of Japanese angelica tree in Japan.</title>
        <authorList>
            <person name="Sawada H."/>
            <person name="Someya N."/>
            <person name="Morohoshi T."/>
            <person name="Ono M."/>
            <person name="Satou M."/>
        </authorList>
    </citation>
    <scope>NUCLEOTIDE SEQUENCE [LARGE SCALE GENOMIC DNA]</scope>
    <source>
        <strain evidence="2">MAFF 302110</strain>
    </source>
</reference>
<protein>
    <submittedName>
        <fullName evidence="1">Uncharacterized protein</fullName>
    </submittedName>
</protein>
<name>A0AAN0KAI8_9GAMM</name>
<organism evidence="1 2">
    <name type="scientific">Pectobacterium araliae</name>
    <dbReference type="NCBI Taxonomy" id="3073862"/>
    <lineage>
        <taxon>Bacteria</taxon>
        <taxon>Pseudomonadati</taxon>
        <taxon>Pseudomonadota</taxon>
        <taxon>Gammaproteobacteria</taxon>
        <taxon>Enterobacterales</taxon>
        <taxon>Pectobacteriaceae</taxon>
        <taxon>Pectobacterium</taxon>
    </lineage>
</organism>